<accession>A0A166EL46</accession>
<dbReference type="STRING" id="1314776.A0A166EL46"/>
<gene>
    <name evidence="3" type="ORF">SISSUDRAFT_1060914</name>
</gene>
<evidence type="ECO:0000313" key="3">
    <source>
        <dbReference type="EMBL" id="KZT39711.1"/>
    </source>
</evidence>
<proteinExistence type="predicted"/>
<protein>
    <recommendedName>
        <fullName evidence="5">DUF1776-domain-containing protein</fullName>
    </recommendedName>
</protein>
<dbReference type="Gene3D" id="3.40.50.720">
    <property type="entry name" value="NAD(P)-binding Rossmann-like Domain"/>
    <property type="match status" value="1"/>
</dbReference>
<keyword evidence="2" id="KW-0472">Membrane</keyword>
<feature type="transmembrane region" description="Helical" evidence="2">
    <location>
        <begin position="91"/>
        <end position="109"/>
    </location>
</feature>
<feature type="compositionally biased region" description="Basic and acidic residues" evidence="1">
    <location>
        <begin position="477"/>
        <end position="499"/>
    </location>
</feature>
<evidence type="ECO:0000256" key="2">
    <source>
        <dbReference type="SAM" id="Phobius"/>
    </source>
</evidence>
<name>A0A166EL46_9AGAM</name>
<dbReference type="AlphaFoldDB" id="A0A166EL46"/>
<dbReference type="InterPro" id="IPR036291">
    <property type="entry name" value="NAD(P)-bd_dom_sf"/>
</dbReference>
<reference evidence="3 4" key="1">
    <citation type="journal article" date="2016" name="Mol. Biol. Evol.">
        <title>Comparative Genomics of Early-Diverging Mushroom-Forming Fungi Provides Insights into the Origins of Lignocellulose Decay Capabilities.</title>
        <authorList>
            <person name="Nagy L.G."/>
            <person name="Riley R."/>
            <person name="Tritt A."/>
            <person name="Adam C."/>
            <person name="Daum C."/>
            <person name="Floudas D."/>
            <person name="Sun H."/>
            <person name="Yadav J.S."/>
            <person name="Pangilinan J."/>
            <person name="Larsson K.H."/>
            <person name="Matsuura K."/>
            <person name="Barry K."/>
            <person name="Labutti K."/>
            <person name="Kuo R."/>
            <person name="Ohm R.A."/>
            <person name="Bhattacharya S.S."/>
            <person name="Shirouzu T."/>
            <person name="Yoshinaga Y."/>
            <person name="Martin F.M."/>
            <person name="Grigoriev I.V."/>
            <person name="Hibbett D.S."/>
        </authorList>
    </citation>
    <scope>NUCLEOTIDE SEQUENCE [LARGE SCALE GENOMIC DNA]</scope>
    <source>
        <strain evidence="3 4">HHB10207 ss-3</strain>
    </source>
</reference>
<dbReference type="PANTHER" id="PTHR43313:SF1">
    <property type="entry name" value="3BETA-HYDROXYSTEROID DEHYDROGENASE DHS-16"/>
    <property type="match status" value="1"/>
</dbReference>
<dbReference type="Pfam" id="PF08643">
    <property type="entry name" value="DUF1776"/>
    <property type="match status" value="1"/>
</dbReference>
<evidence type="ECO:0000256" key="1">
    <source>
        <dbReference type="SAM" id="MobiDB-lite"/>
    </source>
</evidence>
<evidence type="ECO:0000313" key="4">
    <source>
        <dbReference type="Proteomes" id="UP000076798"/>
    </source>
</evidence>
<evidence type="ECO:0008006" key="5">
    <source>
        <dbReference type="Google" id="ProtNLM"/>
    </source>
</evidence>
<dbReference type="PANTHER" id="PTHR43313">
    <property type="entry name" value="SHORT-CHAIN DEHYDROGENASE/REDUCTASE FAMILY 9C"/>
    <property type="match status" value="1"/>
</dbReference>
<organism evidence="3 4">
    <name type="scientific">Sistotremastrum suecicum HHB10207 ss-3</name>
    <dbReference type="NCBI Taxonomy" id="1314776"/>
    <lineage>
        <taxon>Eukaryota</taxon>
        <taxon>Fungi</taxon>
        <taxon>Dikarya</taxon>
        <taxon>Basidiomycota</taxon>
        <taxon>Agaricomycotina</taxon>
        <taxon>Agaricomycetes</taxon>
        <taxon>Sistotremastrales</taxon>
        <taxon>Sistotremastraceae</taxon>
        <taxon>Sistotremastrum</taxon>
    </lineage>
</organism>
<dbReference type="Proteomes" id="UP000076798">
    <property type="component" value="Unassembled WGS sequence"/>
</dbReference>
<dbReference type="EMBL" id="KV428042">
    <property type="protein sequence ID" value="KZT39711.1"/>
    <property type="molecule type" value="Genomic_DNA"/>
</dbReference>
<keyword evidence="4" id="KW-1185">Reference proteome</keyword>
<keyword evidence="2" id="KW-0812">Transmembrane</keyword>
<sequence>MVPSRDEIERYLEELDEWVITSLHSVTPEIPPLSTIAQRIWNDLAKFGPPALPQIPGLGSFEVPLPPPPPPPPKGLSEKISEWIVDHKWKAAAVGVGFVVGSGLLAGYAGYWRRTQILSKSKKNGGRKRVAVVLGADSLIGLPLVLDLEKSGFIVIASVASPEAAENIQNQGHGYIRALILDPSDQSQVPEFLRSLQSTLSLRFPISVAGDPYYKSPASEPHIHTVISLLSLPSSPSPTALEQLAIDTHYLPFLQSTHITPLFVIQGLLPLFRVPGNARVQSVGLKNLIVCVPVVSRLGVAWSAADAMSTAATVKGMEVLRRELQASGQLDGLQLTVVDVGSVGPSSASSAGATTYMTAWSSNLRAAYGNAFLGSMDMARVYPRTPEDPQRVAATLVRLANRTHVGLFAYAWPHVKRVGVGAGVVTYQLASSLPTSLVDLILALPAYLVKLRNDLLSVPLPAGLPFVSYLPRPIHDVEKTPMPKDDESKSPDAHSESEHFPSGGSSDADIESLEGDRDHISGSWISLHDSLPPKA</sequence>
<keyword evidence="2" id="KW-1133">Transmembrane helix</keyword>
<dbReference type="SUPFAM" id="SSF51735">
    <property type="entry name" value="NAD(P)-binding Rossmann-fold domains"/>
    <property type="match status" value="1"/>
</dbReference>
<feature type="region of interest" description="Disordered" evidence="1">
    <location>
        <begin position="477"/>
        <end position="513"/>
    </location>
</feature>
<dbReference type="GO" id="GO:0016491">
    <property type="term" value="F:oxidoreductase activity"/>
    <property type="evidence" value="ECO:0007669"/>
    <property type="project" value="TreeGrafter"/>
</dbReference>
<dbReference type="OrthoDB" id="5308060at2759"/>
<dbReference type="GO" id="GO:0008202">
    <property type="term" value="P:steroid metabolic process"/>
    <property type="evidence" value="ECO:0007669"/>
    <property type="project" value="TreeGrafter"/>
</dbReference>
<dbReference type="InterPro" id="IPR013952">
    <property type="entry name" value="DUF1776_fun"/>
</dbReference>